<proteinExistence type="predicted"/>
<evidence type="ECO:0000313" key="4">
    <source>
        <dbReference type="Proteomes" id="UP000324351"/>
    </source>
</evidence>
<reference evidence="3 4" key="1">
    <citation type="submission" date="2019-09" db="EMBL/GenBank/DDBJ databases">
        <title>Nocardioides panacisoli sp. nov., isolated from the soil of a ginseng field.</title>
        <authorList>
            <person name="Cho C."/>
        </authorList>
    </citation>
    <scope>NUCLEOTIDE SEQUENCE [LARGE SCALE GENOMIC DNA]</scope>
    <source>
        <strain evidence="3 4">BN140041</strain>
    </source>
</reference>
<dbReference type="EMBL" id="VUJW01000003">
    <property type="protein sequence ID" value="KAA1427503.1"/>
    <property type="molecule type" value="Genomic_DNA"/>
</dbReference>
<keyword evidence="2" id="KW-0812">Transmembrane</keyword>
<gene>
    <name evidence="3" type="ORF">F0U47_08535</name>
</gene>
<keyword evidence="2" id="KW-0472">Membrane</keyword>
<comment type="caution">
    <text evidence="3">The sequence shown here is derived from an EMBL/GenBank/DDBJ whole genome shotgun (WGS) entry which is preliminary data.</text>
</comment>
<dbReference type="RefSeq" id="WP_149749868.1">
    <property type="nucleotide sequence ID" value="NZ_VUJW01000003.1"/>
</dbReference>
<feature type="transmembrane region" description="Helical" evidence="2">
    <location>
        <begin position="98"/>
        <end position="117"/>
    </location>
</feature>
<feature type="coiled-coil region" evidence="1">
    <location>
        <begin position="1"/>
        <end position="42"/>
    </location>
</feature>
<evidence type="ECO:0000256" key="1">
    <source>
        <dbReference type="SAM" id="Coils"/>
    </source>
</evidence>
<evidence type="ECO:0000256" key="2">
    <source>
        <dbReference type="SAM" id="Phobius"/>
    </source>
</evidence>
<accession>A0A5B1M3M8</accession>
<sequence length="199" mass="21196">MEQAQAARDALAERCARAEQQVTELEAALAQANARIAELEEAAAARISIFDGAGETGSADSGLSGDGSDPRVLSIILAATSVVAGMVALLALVNGNLFTPFGFAMILATLVLAYAATKTRVPSVEVSVTHGVVSIRKGETSYRFDVRNPGTQVDMVGQPGDSSWAVYFHRKGMDDFVVDASMVDAREFARQLREYRPEL</sequence>
<evidence type="ECO:0000313" key="3">
    <source>
        <dbReference type="EMBL" id="KAA1427503.1"/>
    </source>
</evidence>
<feature type="transmembrane region" description="Helical" evidence="2">
    <location>
        <begin position="72"/>
        <end position="92"/>
    </location>
</feature>
<dbReference type="AlphaFoldDB" id="A0A5B1M3M8"/>
<keyword evidence="4" id="KW-1185">Reference proteome</keyword>
<name>A0A5B1M3M8_9ACTN</name>
<protein>
    <submittedName>
        <fullName evidence="3">Uncharacterized protein</fullName>
    </submittedName>
</protein>
<reference evidence="3 4" key="2">
    <citation type="submission" date="2019-09" db="EMBL/GenBank/DDBJ databases">
        <authorList>
            <person name="Jin C."/>
        </authorList>
    </citation>
    <scope>NUCLEOTIDE SEQUENCE [LARGE SCALE GENOMIC DNA]</scope>
    <source>
        <strain evidence="3 4">BN140041</strain>
    </source>
</reference>
<dbReference type="Proteomes" id="UP000324351">
    <property type="component" value="Unassembled WGS sequence"/>
</dbReference>
<keyword evidence="2" id="KW-1133">Transmembrane helix</keyword>
<keyword evidence="1" id="KW-0175">Coiled coil</keyword>
<organism evidence="3 4">
    <name type="scientific">Nocardioides antri</name>
    <dbReference type="NCBI Taxonomy" id="2607659"/>
    <lineage>
        <taxon>Bacteria</taxon>
        <taxon>Bacillati</taxon>
        <taxon>Actinomycetota</taxon>
        <taxon>Actinomycetes</taxon>
        <taxon>Propionibacteriales</taxon>
        <taxon>Nocardioidaceae</taxon>
        <taxon>Nocardioides</taxon>
    </lineage>
</organism>